<dbReference type="EMBL" id="ML208725">
    <property type="protein sequence ID" value="TFK60855.1"/>
    <property type="molecule type" value="Genomic_DNA"/>
</dbReference>
<organism evidence="1 2">
    <name type="scientific">Pluteus cervinus</name>
    <dbReference type="NCBI Taxonomy" id="181527"/>
    <lineage>
        <taxon>Eukaryota</taxon>
        <taxon>Fungi</taxon>
        <taxon>Dikarya</taxon>
        <taxon>Basidiomycota</taxon>
        <taxon>Agaricomycotina</taxon>
        <taxon>Agaricomycetes</taxon>
        <taxon>Agaricomycetidae</taxon>
        <taxon>Agaricales</taxon>
        <taxon>Pluteineae</taxon>
        <taxon>Pluteaceae</taxon>
        <taxon>Pluteus</taxon>
    </lineage>
</organism>
<dbReference type="Proteomes" id="UP000308600">
    <property type="component" value="Unassembled WGS sequence"/>
</dbReference>
<proteinExistence type="predicted"/>
<keyword evidence="2" id="KW-1185">Reference proteome</keyword>
<reference evidence="1 2" key="1">
    <citation type="journal article" date="2019" name="Nat. Ecol. Evol.">
        <title>Megaphylogeny resolves global patterns of mushroom evolution.</title>
        <authorList>
            <person name="Varga T."/>
            <person name="Krizsan K."/>
            <person name="Foldi C."/>
            <person name="Dima B."/>
            <person name="Sanchez-Garcia M."/>
            <person name="Sanchez-Ramirez S."/>
            <person name="Szollosi G.J."/>
            <person name="Szarkandi J.G."/>
            <person name="Papp V."/>
            <person name="Albert L."/>
            <person name="Andreopoulos W."/>
            <person name="Angelini C."/>
            <person name="Antonin V."/>
            <person name="Barry K.W."/>
            <person name="Bougher N.L."/>
            <person name="Buchanan P."/>
            <person name="Buyck B."/>
            <person name="Bense V."/>
            <person name="Catcheside P."/>
            <person name="Chovatia M."/>
            <person name="Cooper J."/>
            <person name="Damon W."/>
            <person name="Desjardin D."/>
            <person name="Finy P."/>
            <person name="Geml J."/>
            <person name="Haridas S."/>
            <person name="Hughes K."/>
            <person name="Justo A."/>
            <person name="Karasinski D."/>
            <person name="Kautmanova I."/>
            <person name="Kiss B."/>
            <person name="Kocsube S."/>
            <person name="Kotiranta H."/>
            <person name="LaButti K.M."/>
            <person name="Lechner B.E."/>
            <person name="Liimatainen K."/>
            <person name="Lipzen A."/>
            <person name="Lukacs Z."/>
            <person name="Mihaltcheva S."/>
            <person name="Morgado L.N."/>
            <person name="Niskanen T."/>
            <person name="Noordeloos M.E."/>
            <person name="Ohm R.A."/>
            <person name="Ortiz-Santana B."/>
            <person name="Ovrebo C."/>
            <person name="Racz N."/>
            <person name="Riley R."/>
            <person name="Savchenko A."/>
            <person name="Shiryaev A."/>
            <person name="Soop K."/>
            <person name="Spirin V."/>
            <person name="Szebenyi C."/>
            <person name="Tomsovsky M."/>
            <person name="Tulloss R.E."/>
            <person name="Uehling J."/>
            <person name="Grigoriev I.V."/>
            <person name="Vagvolgyi C."/>
            <person name="Papp T."/>
            <person name="Martin F.M."/>
            <person name="Miettinen O."/>
            <person name="Hibbett D.S."/>
            <person name="Nagy L.G."/>
        </authorList>
    </citation>
    <scope>NUCLEOTIDE SEQUENCE [LARGE SCALE GENOMIC DNA]</scope>
    <source>
        <strain evidence="1 2">NL-1719</strain>
    </source>
</reference>
<evidence type="ECO:0000313" key="2">
    <source>
        <dbReference type="Proteomes" id="UP000308600"/>
    </source>
</evidence>
<protein>
    <submittedName>
        <fullName evidence="1">Uncharacterized protein</fullName>
    </submittedName>
</protein>
<gene>
    <name evidence="1" type="ORF">BDN72DRAFT_778880</name>
</gene>
<accession>A0ACD3A591</accession>
<sequence length="377" mass="41871">MVSCAELHHISTKLAKIFLRPEQAFGGVNMILAGDFAQLPPPNKYSGSLYTRTAGMNATTVRGQSNASGKALWHQFTYVVILRKNMRQTGNSITNAKFRDALNNLRYKACTNDDLELLSTRCHNDKTGPKLTDIEYRDVSIITSLNICKDVINNLGSARFAAETNQELHTFYSNDCVDVNGGTKKRRVFSGTLTDDIQDMVWNMSPSFNDNIPGKLSLCLGLPVMIRHNFATELCVTKGQEAEVYSWTYRLGNKNQKTLDCLFVKLVNPPQTVQFPGLPENVVPIPSMASTIDCLLKNDSKITISRTQVLIVPNFAMTDYASQGKTRSFNVVHLSHCRSHQAIYTALSRGTSLEGTLIIDKIKKEMMTGGCSGDLRQ</sequence>
<name>A0ACD3A591_9AGAR</name>
<feature type="non-terminal residue" evidence="1">
    <location>
        <position position="377"/>
    </location>
</feature>
<evidence type="ECO:0000313" key="1">
    <source>
        <dbReference type="EMBL" id="TFK60855.1"/>
    </source>
</evidence>